<dbReference type="PROSITE" id="PS51273">
    <property type="entry name" value="GATASE_TYPE_1"/>
    <property type="match status" value="1"/>
</dbReference>
<accession>A0ABU9SZ66</accession>
<dbReference type="CDD" id="cd01743">
    <property type="entry name" value="GATase1_Anthranilate_Synthase"/>
    <property type="match status" value="1"/>
</dbReference>
<dbReference type="InterPro" id="IPR017926">
    <property type="entry name" value="GATASE"/>
</dbReference>
<dbReference type="GO" id="GO:0004049">
    <property type="term" value="F:anthranilate synthase activity"/>
    <property type="evidence" value="ECO:0007669"/>
    <property type="project" value="UniProtKB-EC"/>
</dbReference>
<gene>
    <name evidence="3" type="ORF">WNY77_17205</name>
</gene>
<comment type="caution">
    <text evidence="3">The sequence shown here is derived from an EMBL/GenBank/DDBJ whole genome shotgun (WGS) entry which is preliminary data.</text>
</comment>
<dbReference type="EMBL" id="JBBMQS010000011">
    <property type="protein sequence ID" value="MEM5499152.1"/>
    <property type="molecule type" value="Genomic_DNA"/>
</dbReference>
<dbReference type="InterPro" id="IPR029062">
    <property type="entry name" value="Class_I_gatase-like"/>
</dbReference>
<keyword evidence="3" id="KW-0456">Lyase</keyword>
<protein>
    <submittedName>
        <fullName evidence="3">Aminodeoxychorismate/anthranilate synthase component II</fullName>
        <ecNumber evidence="3">4.1.3.27</ecNumber>
    </submittedName>
</protein>
<keyword evidence="1" id="KW-0315">Glutamine amidotransferase</keyword>
<dbReference type="InterPro" id="IPR050472">
    <property type="entry name" value="Anth_synth/Amidotransfase"/>
</dbReference>
<name>A0ABU9SZ66_9ALTE</name>
<proteinExistence type="predicted"/>
<dbReference type="EC" id="4.1.3.27" evidence="3"/>
<dbReference type="Gene3D" id="3.40.50.880">
    <property type="match status" value="1"/>
</dbReference>
<dbReference type="PRINTS" id="PR00097">
    <property type="entry name" value="ANTSNTHASEII"/>
</dbReference>
<dbReference type="Pfam" id="PF00117">
    <property type="entry name" value="GATase"/>
    <property type="match status" value="1"/>
</dbReference>
<evidence type="ECO:0000313" key="4">
    <source>
        <dbReference type="Proteomes" id="UP001461163"/>
    </source>
</evidence>
<dbReference type="SUPFAM" id="SSF52317">
    <property type="entry name" value="Class I glutamine amidotransferase-like"/>
    <property type="match status" value="1"/>
</dbReference>
<dbReference type="PANTHER" id="PTHR43418">
    <property type="entry name" value="MULTIFUNCTIONAL TRYPTOPHAN BIOSYNTHESIS PROTEIN-RELATED"/>
    <property type="match status" value="1"/>
</dbReference>
<keyword evidence="4" id="KW-1185">Reference proteome</keyword>
<dbReference type="NCBIfam" id="TIGR00566">
    <property type="entry name" value="trpG_papA"/>
    <property type="match status" value="1"/>
</dbReference>
<dbReference type="PANTHER" id="PTHR43418:SF4">
    <property type="entry name" value="MULTIFUNCTIONAL TRYPTOPHAN BIOSYNTHESIS PROTEIN"/>
    <property type="match status" value="1"/>
</dbReference>
<dbReference type="InterPro" id="IPR006221">
    <property type="entry name" value="TrpG/PapA_dom"/>
</dbReference>
<dbReference type="RefSeq" id="WP_033186503.1">
    <property type="nucleotide sequence ID" value="NZ_JBBMQS010000011.1"/>
</dbReference>
<evidence type="ECO:0000313" key="3">
    <source>
        <dbReference type="EMBL" id="MEM5499152.1"/>
    </source>
</evidence>
<sequence length="204" mass="22327">MLLIIDNYDSFTHNLARYFVTLGQDVKVVRNDELTCEDITALEPDYLVLSPGPCTPNESGVTLDAIKQFAGVIPMLGVCLGHQAIAQVFGAKIVRANNIKHGKTSYISHDASALFNGVDNPFIATRYHSLLVDNESLPEDIVVTAWCDETAPEETAGHREIMAIEHRTLAIYGVQFHPESLLSTSGLQILANFLTESADKLTKA</sequence>
<evidence type="ECO:0000259" key="2">
    <source>
        <dbReference type="Pfam" id="PF00117"/>
    </source>
</evidence>
<dbReference type="PRINTS" id="PR00096">
    <property type="entry name" value="GATASE"/>
</dbReference>
<feature type="domain" description="Glutamine amidotransferase" evidence="2">
    <location>
        <begin position="3"/>
        <end position="195"/>
    </location>
</feature>
<dbReference type="Proteomes" id="UP001461163">
    <property type="component" value="Unassembled WGS sequence"/>
</dbReference>
<organism evidence="3 4">
    <name type="scientific">Paraglaciecola mesophila</name>
    <dbReference type="NCBI Taxonomy" id="197222"/>
    <lineage>
        <taxon>Bacteria</taxon>
        <taxon>Pseudomonadati</taxon>
        <taxon>Pseudomonadota</taxon>
        <taxon>Gammaproteobacteria</taxon>
        <taxon>Alteromonadales</taxon>
        <taxon>Alteromonadaceae</taxon>
        <taxon>Paraglaciecola</taxon>
    </lineage>
</organism>
<evidence type="ECO:0000256" key="1">
    <source>
        <dbReference type="ARBA" id="ARBA00022962"/>
    </source>
</evidence>
<reference evidence="3 4" key="1">
    <citation type="submission" date="2024-03" db="EMBL/GenBank/DDBJ databases">
        <title>Community enrichment and isolation of bacterial strains for fucoidan degradation.</title>
        <authorList>
            <person name="Sichert A."/>
        </authorList>
    </citation>
    <scope>NUCLEOTIDE SEQUENCE [LARGE SCALE GENOMIC DNA]</scope>
    <source>
        <strain evidence="3 4">AS12</strain>
    </source>
</reference>
<dbReference type="PRINTS" id="PR00099">
    <property type="entry name" value="CPSGATASE"/>
</dbReference>